<dbReference type="Proteomes" id="UP001172386">
    <property type="component" value="Unassembled WGS sequence"/>
</dbReference>
<proteinExistence type="predicted"/>
<evidence type="ECO:0000313" key="2">
    <source>
        <dbReference type="Proteomes" id="UP001172386"/>
    </source>
</evidence>
<accession>A0ACC3AIA6</accession>
<evidence type="ECO:0000313" key="1">
    <source>
        <dbReference type="EMBL" id="KAJ9663149.1"/>
    </source>
</evidence>
<reference evidence="1" key="1">
    <citation type="submission" date="2022-10" db="EMBL/GenBank/DDBJ databases">
        <title>Culturing micro-colonial fungi from biological soil crusts in the Mojave desert and describing Neophaeococcomyces mojavensis, and introducing the new genera and species Taxawa tesnikishii.</title>
        <authorList>
            <person name="Kurbessoian T."/>
            <person name="Stajich J.E."/>
        </authorList>
    </citation>
    <scope>NUCLEOTIDE SEQUENCE</scope>
    <source>
        <strain evidence="1">JES_112</strain>
    </source>
</reference>
<comment type="caution">
    <text evidence="1">The sequence shown here is derived from an EMBL/GenBank/DDBJ whole genome shotgun (WGS) entry which is preliminary data.</text>
</comment>
<keyword evidence="2" id="KW-1185">Reference proteome</keyword>
<gene>
    <name evidence="1" type="ORF">H2198_000910</name>
</gene>
<dbReference type="EMBL" id="JAPDRQ010000010">
    <property type="protein sequence ID" value="KAJ9663149.1"/>
    <property type="molecule type" value="Genomic_DNA"/>
</dbReference>
<protein>
    <submittedName>
        <fullName evidence="1">Uncharacterized protein</fullName>
    </submittedName>
</protein>
<organism evidence="1 2">
    <name type="scientific">Neophaeococcomyces mojaviensis</name>
    <dbReference type="NCBI Taxonomy" id="3383035"/>
    <lineage>
        <taxon>Eukaryota</taxon>
        <taxon>Fungi</taxon>
        <taxon>Dikarya</taxon>
        <taxon>Ascomycota</taxon>
        <taxon>Pezizomycotina</taxon>
        <taxon>Eurotiomycetes</taxon>
        <taxon>Chaetothyriomycetidae</taxon>
        <taxon>Chaetothyriales</taxon>
        <taxon>Chaetothyriales incertae sedis</taxon>
        <taxon>Neophaeococcomyces</taxon>
    </lineage>
</organism>
<name>A0ACC3AIA6_9EURO</name>
<sequence>MIISELPSYFERSIELPASLPILEDIALDWLPHAHGDHDCRSQPYFQSRDVQHQYYISRPRSSQGGCSPRGLSETNEFDLESSSSSTITPDSPPPPYFAPSSPILHAHISMQKEDLLLPDNVFDAANHRDTGLNTKSFNNVWTCPITRACQSIMRDKFPTATVALFDAYNEYRQQVRNKKDYKWFLQFRYTSFVLEVDLPFKVFLVRVNVYVTTGNLRANKDTSFPSILAYLFEDCVVFARSPFTDRLPEPCKQAANTRVSPVLESGLEVLDDFCIHFDQVRLAAKVDKRSLLISCFFPPSKRDIGAAPANDKQRENPRARPFRSRKLFYLEFSAKCQRDVVLNAISRWL</sequence>